<reference evidence="1 2" key="1">
    <citation type="submission" date="2024-09" db="EMBL/GenBank/DDBJ databases">
        <authorList>
            <person name="Sun Q."/>
            <person name="Mori K."/>
        </authorList>
    </citation>
    <scope>NUCLEOTIDE SEQUENCE [LARGE SCALE GENOMIC DNA]</scope>
    <source>
        <strain evidence="1 2">CCM 7759</strain>
    </source>
</reference>
<feature type="non-terminal residue" evidence="1">
    <location>
        <position position="1"/>
    </location>
</feature>
<dbReference type="RefSeq" id="WP_377471364.1">
    <property type="nucleotide sequence ID" value="NZ_JBHLWN010000067.1"/>
</dbReference>
<organism evidence="1 2">
    <name type="scientific">Paenibacillus chartarius</name>
    <dbReference type="NCBI Taxonomy" id="747481"/>
    <lineage>
        <taxon>Bacteria</taxon>
        <taxon>Bacillati</taxon>
        <taxon>Bacillota</taxon>
        <taxon>Bacilli</taxon>
        <taxon>Bacillales</taxon>
        <taxon>Paenibacillaceae</taxon>
        <taxon>Paenibacillus</taxon>
    </lineage>
</organism>
<name>A0ABV6DN48_9BACL</name>
<dbReference type="InterPro" id="IPR012347">
    <property type="entry name" value="Ferritin-like"/>
</dbReference>
<protein>
    <submittedName>
        <fullName evidence="1">DUF3231 family protein</fullName>
    </submittedName>
</protein>
<evidence type="ECO:0000313" key="2">
    <source>
        <dbReference type="Proteomes" id="UP001589776"/>
    </source>
</evidence>
<evidence type="ECO:0000313" key="1">
    <source>
        <dbReference type="EMBL" id="MFC0214032.1"/>
    </source>
</evidence>
<sequence length="140" mass="15666">ENLLIFLLRVFQKLLLGQLHEVIHDVHKPIQKEVIDFLTAEGVPLPAATADKPVGDFRAIPQGARLSDMEVANLLSFNIVLGINYACRGMTEAVRPDVAAMFLRFLTKKTLYAIPLRDMMAKKGWMQVPPIYKPEAAPVK</sequence>
<comment type="caution">
    <text evidence="1">The sequence shown here is derived from an EMBL/GenBank/DDBJ whole genome shotgun (WGS) entry which is preliminary data.</text>
</comment>
<dbReference type="Proteomes" id="UP001589776">
    <property type="component" value="Unassembled WGS sequence"/>
</dbReference>
<gene>
    <name evidence="1" type="ORF">ACFFK0_16505</name>
</gene>
<dbReference type="Pfam" id="PF11553">
    <property type="entry name" value="DUF3231"/>
    <property type="match status" value="1"/>
</dbReference>
<proteinExistence type="predicted"/>
<dbReference type="Gene3D" id="1.20.1260.10">
    <property type="match status" value="1"/>
</dbReference>
<accession>A0ABV6DN48</accession>
<dbReference type="EMBL" id="JBHLWN010000067">
    <property type="protein sequence ID" value="MFC0214032.1"/>
    <property type="molecule type" value="Genomic_DNA"/>
</dbReference>
<dbReference type="InterPro" id="IPR021617">
    <property type="entry name" value="DUF3231"/>
</dbReference>
<keyword evidence="2" id="KW-1185">Reference proteome</keyword>